<evidence type="ECO:0000313" key="2">
    <source>
        <dbReference type="Proteomes" id="UP000504610"/>
    </source>
</evidence>
<evidence type="ECO:0000259" key="1">
    <source>
        <dbReference type="Pfam" id="PF13966"/>
    </source>
</evidence>
<reference evidence="3" key="2">
    <citation type="submission" date="2025-08" db="UniProtKB">
        <authorList>
            <consortium name="RefSeq"/>
        </authorList>
    </citation>
    <scope>IDENTIFICATION</scope>
    <source>
        <tissue evidence="3">Leaf</tissue>
    </source>
</reference>
<dbReference type="Pfam" id="PF13966">
    <property type="entry name" value="zf-RVT"/>
    <property type="match status" value="1"/>
</dbReference>
<evidence type="ECO:0000313" key="3">
    <source>
        <dbReference type="RefSeq" id="XP_056866508.1"/>
    </source>
</evidence>
<dbReference type="InterPro" id="IPR026960">
    <property type="entry name" value="RVT-Znf"/>
</dbReference>
<feature type="domain" description="Reverse transcriptase zinc-binding" evidence="1">
    <location>
        <begin position="122"/>
        <end position="206"/>
    </location>
</feature>
<sequence>MEDSQRLSKAVRSLIQVKDWLLECLRCEVRNGQTALFWFDSWNDMGPLLTFVGDAGPRQLRLRLTATVADAARNGEWNLPAARSPRIEALQIALTAIAPPDTSLGEDRFLWIQSNGNYGPAFSTKVTWNHIRTPSPTISWAKVVWFKEHIPRNSFISWLALLRRLPTRDRLRSWGMNVPAQCVLCNGGIETHHHLFFECSYSSSIWSPYASQVWANPPQDIHAAAAWILLNHGSSSPQARCIIKLILQSSVYFIWKERNLRIFTGKSSPASVIIAGVDRQIRDRLLSIPPSLRIQPSFLQFFLSFTRPP</sequence>
<accession>A0A9W3DSA3</accession>
<proteinExistence type="predicted"/>
<dbReference type="PANTHER" id="PTHR33116">
    <property type="entry name" value="REVERSE TRANSCRIPTASE ZINC-BINDING DOMAIN-CONTAINING PROTEIN-RELATED-RELATED"/>
    <property type="match status" value="1"/>
</dbReference>
<dbReference type="GeneID" id="130512479"/>
<organism evidence="2 3">
    <name type="scientific">Raphanus sativus</name>
    <name type="common">Radish</name>
    <name type="synonym">Raphanus raphanistrum var. sativus</name>
    <dbReference type="NCBI Taxonomy" id="3726"/>
    <lineage>
        <taxon>Eukaryota</taxon>
        <taxon>Viridiplantae</taxon>
        <taxon>Streptophyta</taxon>
        <taxon>Embryophyta</taxon>
        <taxon>Tracheophyta</taxon>
        <taxon>Spermatophyta</taxon>
        <taxon>Magnoliopsida</taxon>
        <taxon>eudicotyledons</taxon>
        <taxon>Gunneridae</taxon>
        <taxon>Pentapetalae</taxon>
        <taxon>rosids</taxon>
        <taxon>malvids</taxon>
        <taxon>Brassicales</taxon>
        <taxon>Brassicaceae</taxon>
        <taxon>Brassiceae</taxon>
        <taxon>Raphanus</taxon>
    </lineage>
</organism>
<keyword evidence="2" id="KW-1185">Reference proteome</keyword>
<dbReference type="KEGG" id="rsz:130512479"/>
<gene>
    <name evidence="3" type="primary">LOC130512479</name>
</gene>
<name>A0A9W3DSA3_RAPSA</name>
<dbReference type="AlphaFoldDB" id="A0A9W3DSA3"/>
<reference evidence="2" key="1">
    <citation type="journal article" date="2019" name="Database">
        <title>The radish genome database (RadishGD): an integrated information resource for radish genomics.</title>
        <authorList>
            <person name="Yu H.J."/>
            <person name="Baek S."/>
            <person name="Lee Y.J."/>
            <person name="Cho A."/>
            <person name="Mun J.H."/>
        </authorList>
    </citation>
    <scope>NUCLEOTIDE SEQUENCE [LARGE SCALE GENOMIC DNA]</scope>
    <source>
        <strain evidence="2">cv. WK10039</strain>
    </source>
</reference>
<dbReference type="PANTHER" id="PTHR33116:SF78">
    <property type="entry name" value="OS12G0587133 PROTEIN"/>
    <property type="match status" value="1"/>
</dbReference>
<dbReference type="Proteomes" id="UP000504610">
    <property type="component" value="Chromosome 5"/>
</dbReference>
<dbReference type="OrthoDB" id="1748554at2759"/>
<protein>
    <submittedName>
        <fullName evidence="3">Uncharacterized protein LOC130512479</fullName>
    </submittedName>
</protein>
<dbReference type="RefSeq" id="XP_056866508.1">
    <property type="nucleotide sequence ID" value="XM_057010528.1"/>
</dbReference>